<dbReference type="EC" id="3.1.4.-" evidence="2"/>
<dbReference type="GO" id="GO:0016787">
    <property type="term" value="F:hydrolase activity"/>
    <property type="evidence" value="ECO:0007669"/>
    <property type="project" value="UniProtKB-UniRule"/>
</dbReference>
<name>A0A0S2SKF7_9GAMM</name>
<evidence type="ECO:0000313" key="4">
    <source>
        <dbReference type="EMBL" id="ALP42209.1"/>
    </source>
</evidence>
<dbReference type="Gene3D" id="3.60.21.10">
    <property type="match status" value="1"/>
</dbReference>
<dbReference type="InterPro" id="IPR029052">
    <property type="entry name" value="Metallo-depent_PP-like"/>
</dbReference>
<gene>
    <name evidence="4" type="primary">yfcE</name>
    <name evidence="4" type="ORF">WL1483_2790</name>
</gene>
<proteinExistence type="inferred from homology"/>
<dbReference type="NCBIfam" id="NF006988">
    <property type="entry name" value="PRK09453.1"/>
    <property type="match status" value="1"/>
</dbReference>
<reference evidence="4 5" key="2">
    <citation type="journal article" date="2016" name="Genome Announc.">
        <title>Complete Genome Sequence of the Highly Virulent Aeromonas schubertii Strain WL1483, Isolated from Diseased Snakehead Fish (Channa argus) in China.</title>
        <authorList>
            <person name="Liu L."/>
            <person name="Li N."/>
            <person name="Zhang D."/>
            <person name="Fu X."/>
            <person name="Shi C."/>
            <person name="Lin Q."/>
            <person name="Hao G."/>
        </authorList>
    </citation>
    <scope>NUCLEOTIDE SEQUENCE [LARGE SCALE GENOMIC DNA]</scope>
    <source>
        <strain evidence="4 5">WL1483</strain>
    </source>
</reference>
<dbReference type="InterPro" id="IPR000979">
    <property type="entry name" value="Phosphodiesterase_MJ0936/Vps29"/>
</dbReference>
<keyword evidence="2" id="KW-0479">Metal-binding</keyword>
<dbReference type="InterPro" id="IPR024654">
    <property type="entry name" value="Calcineurin-like_PHP_lpxH"/>
</dbReference>
<dbReference type="SUPFAM" id="SSF56300">
    <property type="entry name" value="Metallo-dependent phosphatases"/>
    <property type="match status" value="1"/>
</dbReference>
<organism evidence="4 5">
    <name type="scientific">Aeromonas schubertii</name>
    <dbReference type="NCBI Taxonomy" id="652"/>
    <lineage>
        <taxon>Bacteria</taxon>
        <taxon>Pseudomonadati</taxon>
        <taxon>Pseudomonadota</taxon>
        <taxon>Gammaproteobacteria</taxon>
        <taxon>Aeromonadales</taxon>
        <taxon>Aeromonadaceae</taxon>
        <taxon>Aeromonas</taxon>
    </lineage>
</organism>
<comment type="similarity">
    <text evidence="1 2">Belongs to the metallophosphoesterase superfamily. YfcE family.</text>
</comment>
<dbReference type="KEGG" id="asr:WL1483_2790"/>
<dbReference type="Proteomes" id="UP000058114">
    <property type="component" value="Chromosome"/>
</dbReference>
<sequence length="182" mass="20223">MMMKIALLADIHGCLPALARVLAHLERRAPDHIVLLGDLLNHGPRNPVPEGYQPAAVADRLNERAGQMIAVRGNCDSEVDQMLLRFPCTAPYNQMLVDGRRWFVTHGHLYRPDEVSLPDGSLYISGHTHVPQLVSQGTRVRLNPGSITFPRGEWPASFGWYEEGRMQILEVASGDVIAELVL</sequence>
<dbReference type="PANTHER" id="PTHR11124">
    <property type="entry name" value="VACUOLAR SORTING PROTEIN VPS29"/>
    <property type="match status" value="1"/>
</dbReference>
<evidence type="ECO:0000256" key="1">
    <source>
        <dbReference type="ARBA" id="ARBA00008950"/>
    </source>
</evidence>
<dbReference type="AlphaFoldDB" id="A0A0S2SKF7"/>
<comment type="cofactor">
    <cofactor evidence="2">
        <name>a divalent metal cation</name>
        <dbReference type="ChEBI" id="CHEBI:60240"/>
    </cofactor>
</comment>
<dbReference type="NCBIfam" id="TIGR00040">
    <property type="entry name" value="yfcE"/>
    <property type="match status" value="1"/>
</dbReference>
<reference evidence="5" key="1">
    <citation type="submission" date="2015-10" db="EMBL/GenBank/DDBJ databases">
        <title>Complete Genome Sequence of Aeromonas schubertii strain WL1483.</title>
        <authorList>
            <person name="Liu L."/>
        </authorList>
    </citation>
    <scope>NUCLEOTIDE SEQUENCE [LARGE SCALE GENOMIC DNA]</scope>
    <source>
        <strain evidence="5">WL1483</strain>
    </source>
</reference>
<dbReference type="EMBL" id="CP013067">
    <property type="protein sequence ID" value="ALP42209.1"/>
    <property type="molecule type" value="Genomic_DNA"/>
</dbReference>
<evidence type="ECO:0000256" key="2">
    <source>
        <dbReference type="RuleBase" id="RU362039"/>
    </source>
</evidence>
<evidence type="ECO:0000313" key="5">
    <source>
        <dbReference type="Proteomes" id="UP000058114"/>
    </source>
</evidence>
<dbReference type="GO" id="GO:0046872">
    <property type="term" value="F:metal ion binding"/>
    <property type="evidence" value="ECO:0007669"/>
    <property type="project" value="UniProtKB-KW"/>
</dbReference>
<evidence type="ECO:0000259" key="3">
    <source>
        <dbReference type="Pfam" id="PF12850"/>
    </source>
</evidence>
<dbReference type="InterPro" id="IPR041802">
    <property type="entry name" value="MPP_YfcE"/>
</dbReference>
<dbReference type="PATRIC" id="fig|652.5.peg.1693"/>
<feature type="domain" description="Calcineurin-like phosphoesterase" evidence="3">
    <location>
        <begin position="3"/>
        <end position="159"/>
    </location>
</feature>
<protein>
    <recommendedName>
        <fullName evidence="2">Phosphoesterase</fullName>
        <ecNumber evidence="2">3.1.4.-</ecNumber>
    </recommendedName>
</protein>
<accession>A0A0S2SKF7</accession>
<dbReference type="Pfam" id="PF12850">
    <property type="entry name" value="Metallophos_2"/>
    <property type="match status" value="1"/>
</dbReference>
<dbReference type="CDD" id="cd00841">
    <property type="entry name" value="MPP_YfcE"/>
    <property type="match status" value="1"/>
</dbReference>